<dbReference type="Pfam" id="PF00553">
    <property type="entry name" value="CBM_2"/>
    <property type="match status" value="1"/>
</dbReference>
<evidence type="ECO:0000256" key="2">
    <source>
        <dbReference type="ARBA" id="ARBA00007495"/>
    </source>
</evidence>
<evidence type="ECO:0000256" key="6">
    <source>
        <dbReference type="ARBA" id="ARBA00023277"/>
    </source>
</evidence>
<evidence type="ECO:0000256" key="3">
    <source>
        <dbReference type="ARBA" id="ARBA00022651"/>
    </source>
</evidence>
<dbReference type="Pfam" id="PF00331">
    <property type="entry name" value="Glyco_hydro_10"/>
    <property type="match status" value="1"/>
</dbReference>
<keyword evidence="3" id="KW-0858">Xylan degradation</keyword>
<dbReference type="PROSITE" id="PS00591">
    <property type="entry name" value="GH10_1"/>
    <property type="match status" value="1"/>
</dbReference>
<evidence type="ECO:0000256" key="10">
    <source>
        <dbReference type="RuleBase" id="RU361174"/>
    </source>
</evidence>
<dbReference type="SUPFAM" id="SSF49265">
    <property type="entry name" value="Fibronectin type III"/>
    <property type="match status" value="1"/>
</dbReference>
<dbReference type="InterPro" id="IPR036116">
    <property type="entry name" value="FN3_sf"/>
</dbReference>
<sequence>MVPGSPYRRRRAAFAGMAVAALAAGSLAVAAPATAATTLAGLAAAKGKDIGFAMAPNRMSETAYKTIADNEFNLVVAENAMKWDATEPTQGQFRWTDADTVANYAASTGKELYGHTLVWHSQLPGWVGNLSADQLRSAMNNHITTVVSRYRGKVSSWDVVNEAFSDNGDGSRRSNSVFQQKLGDGYIAEAFRTARAADPNVKLCINDYSTDGINAKSTGLYNLVRSFKTQGVPIDCVGFQAHLIVGQVPGDMQANLQRFIDLGVDVRVTELDIRMQLPADANKLAQQAADYKKVMQICLNLTRCQGVTIWGITDRYSWIPDVFPGQGAALVWDENYQAKPAYAALTEALGGGGTGGDTVAPTAPGQPVAGTVTSSSVALSWPAATDNVGVTGYTVYRENGATDVAVATSTGTSATVSGLSAATAYTFYVVARDAAGNVSAASPTVTATTGDGPGGGGACRVGYTVNQWNTGFTANLTVTNTGTSAVNGWALTFAFSAGQTVTQSWSSLYTQSGSQVTLRNEAWNGQIAPGASVSLGFNANHNGSNPAPTAFSLNGAACTLG</sequence>
<evidence type="ECO:0000256" key="8">
    <source>
        <dbReference type="ARBA" id="ARBA00023326"/>
    </source>
</evidence>
<dbReference type="InterPro" id="IPR031158">
    <property type="entry name" value="GH10_AS"/>
</dbReference>
<keyword evidence="16" id="KW-1185">Reference proteome</keyword>
<organism evidence="15 16">
    <name type="scientific">Micromonospora echinofusca</name>
    <dbReference type="NCBI Taxonomy" id="47858"/>
    <lineage>
        <taxon>Bacteria</taxon>
        <taxon>Bacillati</taxon>
        <taxon>Actinomycetota</taxon>
        <taxon>Actinomycetes</taxon>
        <taxon>Micromonosporales</taxon>
        <taxon>Micromonosporaceae</taxon>
        <taxon>Micromonospora</taxon>
    </lineage>
</organism>
<dbReference type="SMART" id="SM00633">
    <property type="entry name" value="Glyco_10"/>
    <property type="match status" value="1"/>
</dbReference>
<dbReference type="PROSITE" id="PS50853">
    <property type="entry name" value="FN3"/>
    <property type="match status" value="1"/>
</dbReference>
<dbReference type="PANTHER" id="PTHR31490">
    <property type="entry name" value="GLYCOSYL HYDROLASE"/>
    <property type="match status" value="1"/>
</dbReference>
<dbReference type="Proteomes" id="UP000823521">
    <property type="component" value="Unassembled WGS sequence"/>
</dbReference>
<evidence type="ECO:0000259" key="13">
    <source>
        <dbReference type="PROSITE" id="PS51173"/>
    </source>
</evidence>
<dbReference type="InterPro" id="IPR044846">
    <property type="entry name" value="GH10"/>
</dbReference>
<dbReference type="InterPro" id="IPR001000">
    <property type="entry name" value="GH10_dom"/>
</dbReference>
<dbReference type="PRINTS" id="PR00134">
    <property type="entry name" value="GLHYDRLASE10"/>
</dbReference>
<evidence type="ECO:0000313" key="15">
    <source>
        <dbReference type="EMBL" id="MBO4210654.1"/>
    </source>
</evidence>
<feature type="domain" description="Fibronectin type-III" evidence="12">
    <location>
        <begin position="363"/>
        <end position="452"/>
    </location>
</feature>
<dbReference type="PROSITE" id="PS51760">
    <property type="entry name" value="GH10_2"/>
    <property type="match status" value="1"/>
</dbReference>
<dbReference type="InterPro" id="IPR008965">
    <property type="entry name" value="CBM2/CBM3_carb-bd_dom_sf"/>
</dbReference>
<dbReference type="Pfam" id="PF00041">
    <property type="entry name" value="fn3"/>
    <property type="match status" value="1"/>
</dbReference>
<comment type="catalytic activity">
    <reaction evidence="1 10">
        <text>Endohydrolysis of (1-&gt;4)-beta-D-xylosidic linkages in xylans.</text>
        <dbReference type="EC" id="3.2.1.8"/>
    </reaction>
</comment>
<dbReference type="SMART" id="SM00637">
    <property type="entry name" value="CBD_II"/>
    <property type="match status" value="1"/>
</dbReference>
<gene>
    <name evidence="15" type="ORF">GSF22_32370</name>
</gene>
<evidence type="ECO:0000259" key="12">
    <source>
        <dbReference type="PROSITE" id="PS50853"/>
    </source>
</evidence>
<feature type="chain" id="PRO_5047015442" description="Beta-xylanase" evidence="11">
    <location>
        <begin position="36"/>
        <end position="561"/>
    </location>
</feature>
<dbReference type="EC" id="3.2.1.8" evidence="10"/>
<feature type="non-terminal residue" evidence="15">
    <location>
        <position position="1"/>
    </location>
</feature>
<dbReference type="InterPro" id="IPR001919">
    <property type="entry name" value="CBD2"/>
</dbReference>
<dbReference type="Gene3D" id="3.20.20.80">
    <property type="entry name" value="Glycosidases"/>
    <property type="match status" value="1"/>
</dbReference>
<feature type="active site" description="Nucleophile" evidence="9">
    <location>
        <position position="270"/>
    </location>
</feature>
<evidence type="ECO:0000256" key="5">
    <source>
        <dbReference type="ARBA" id="ARBA00022801"/>
    </source>
</evidence>
<keyword evidence="7 10" id="KW-0326">Glycosidase</keyword>
<dbReference type="SUPFAM" id="SSF51445">
    <property type="entry name" value="(Trans)glycosidases"/>
    <property type="match status" value="1"/>
</dbReference>
<name>A0ABS3W1J1_MICEH</name>
<dbReference type="EMBL" id="WVUH01000546">
    <property type="protein sequence ID" value="MBO4210654.1"/>
    <property type="molecule type" value="Genomic_DNA"/>
</dbReference>
<dbReference type="InterPro" id="IPR017853">
    <property type="entry name" value="GH"/>
</dbReference>
<comment type="caution">
    <text evidence="15">The sequence shown here is derived from an EMBL/GenBank/DDBJ whole genome shotgun (WGS) entry which is preliminary data.</text>
</comment>
<dbReference type="InterPro" id="IPR006311">
    <property type="entry name" value="TAT_signal"/>
</dbReference>
<keyword evidence="4 11" id="KW-0732">Signal</keyword>
<proteinExistence type="inferred from homology"/>
<dbReference type="InterPro" id="IPR003961">
    <property type="entry name" value="FN3_dom"/>
</dbReference>
<keyword evidence="5 10" id="KW-0378">Hydrolase</keyword>
<dbReference type="RefSeq" id="WP_208817729.1">
    <property type="nucleotide sequence ID" value="NZ_WVUH01000546.1"/>
</dbReference>
<protein>
    <recommendedName>
        <fullName evidence="10">Beta-xylanase</fullName>
        <ecNumber evidence="10">3.2.1.8</ecNumber>
    </recommendedName>
</protein>
<keyword evidence="6 10" id="KW-0119">Carbohydrate metabolism</keyword>
<feature type="signal peptide" evidence="11">
    <location>
        <begin position="1"/>
        <end position="35"/>
    </location>
</feature>
<dbReference type="SMART" id="SM00060">
    <property type="entry name" value="FN3"/>
    <property type="match status" value="1"/>
</dbReference>
<feature type="domain" description="CBM2" evidence="13">
    <location>
        <begin position="452"/>
        <end position="561"/>
    </location>
</feature>
<feature type="domain" description="GH10" evidence="14">
    <location>
        <begin position="36"/>
        <end position="348"/>
    </location>
</feature>
<dbReference type="SUPFAM" id="SSF49384">
    <property type="entry name" value="Carbohydrate-binding domain"/>
    <property type="match status" value="1"/>
</dbReference>
<evidence type="ECO:0000313" key="16">
    <source>
        <dbReference type="Proteomes" id="UP000823521"/>
    </source>
</evidence>
<evidence type="ECO:0000256" key="1">
    <source>
        <dbReference type="ARBA" id="ARBA00000681"/>
    </source>
</evidence>
<dbReference type="PROSITE" id="PS51318">
    <property type="entry name" value="TAT"/>
    <property type="match status" value="1"/>
</dbReference>
<reference evidence="15 16" key="1">
    <citation type="submission" date="2019-12" db="EMBL/GenBank/DDBJ databases">
        <title>Whole genome sequencing of endophytic Actinobacterium Micromonospora sp. MPMI6T.</title>
        <authorList>
            <person name="Evv R."/>
            <person name="Podile A.R."/>
        </authorList>
    </citation>
    <scope>NUCLEOTIDE SEQUENCE [LARGE SCALE GENOMIC DNA]</scope>
    <source>
        <strain evidence="15 16">MPMI6</strain>
    </source>
</reference>
<evidence type="ECO:0000256" key="7">
    <source>
        <dbReference type="ARBA" id="ARBA00023295"/>
    </source>
</evidence>
<comment type="similarity">
    <text evidence="2 10">Belongs to the glycosyl hydrolase 10 (cellulase F) family.</text>
</comment>
<evidence type="ECO:0000256" key="9">
    <source>
        <dbReference type="PROSITE-ProRule" id="PRU10061"/>
    </source>
</evidence>
<dbReference type="InterPro" id="IPR012291">
    <property type="entry name" value="CBM2_carb-bd_dom_sf"/>
</dbReference>
<evidence type="ECO:0000256" key="4">
    <source>
        <dbReference type="ARBA" id="ARBA00022729"/>
    </source>
</evidence>
<accession>A0ABS3W1J1</accession>
<dbReference type="PANTHER" id="PTHR31490:SF88">
    <property type="entry name" value="BETA-XYLANASE"/>
    <property type="match status" value="1"/>
</dbReference>
<dbReference type="InterPro" id="IPR013783">
    <property type="entry name" value="Ig-like_fold"/>
</dbReference>
<evidence type="ECO:0000259" key="14">
    <source>
        <dbReference type="PROSITE" id="PS51760"/>
    </source>
</evidence>
<dbReference type="Gene3D" id="2.60.40.10">
    <property type="entry name" value="Immunoglobulins"/>
    <property type="match status" value="1"/>
</dbReference>
<evidence type="ECO:0000256" key="11">
    <source>
        <dbReference type="SAM" id="SignalP"/>
    </source>
</evidence>
<dbReference type="CDD" id="cd00063">
    <property type="entry name" value="FN3"/>
    <property type="match status" value="1"/>
</dbReference>
<keyword evidence="8 10" id="KW-0624">Polysaccharide degradation</keyword>
<dbReference type="PROSITE" id="PS51173">
    <property type="entry name" value="CBM2"/>
    <property type="match status" value="1"/>
</dbReference>
<dbReference type="Gene3D" id="2.60.40.290">
    <property type="match status" value="1"/>
</dbReference>